<sequence>MTETPLFQIDVQISFGHCDAAGIVFYPNFFRWFDRCFHTFLLERHGGHAALCRQLGARGIGLMHADADFRSPGLDGDLFTLDLGPIDWANRSLTVPYTGRIDDRVLVEGYETRGIFAEREGRLTAAPTDQLRALIEGVDHG</sequence>
<proteinExistence type="predicted"/>
<dbReference type="STRING" id="314271.RB2654_17036"/>
<dbReference type="OrthoDB" id="7204167at2"/>
<evidence type="ECO:0000313" key="2">
    <source>
        <dbReference type="EMBL" id="EAQ14395.1"/>
    </source>
</evidence>
<accession>A3VBR2</accession>
<feature type="domain" description="Thioesterase" evidence="1">
    <location>
        <begin position="22"/>
        <end position="107"/>
    </location>
</feature>
<reference evidence="2 3" key="1">
    <citation type="journal article" date="2010" name="J. Bacteriol.">
        <title>Genome sequences of Pelagibaca bermudensis HTCC2601T and Maritimibacter alkaliphilus HTCC2654T, the type strains of two marine Roseobacter genera.</title>
        <authorList>
            <person name="Thrash J.C."/>
            <person name="Cho J.C."/>
            <person name="Ferriera S."/>
            <person name="Johnson J."/>
            <person name="Vergin K.L."/>
            <person name="Giovannoni S.J."/>
        </authorList>
    </citation>
    <scope>NUCLEOTIDE SEQUENCE [LARGE SCALE GENOMIC DNA]</scope>
    <source>
        <strain evidence="2 3">HTCC2654</strain>
    </source>
</reference>
<dbReference type="AlphaFoldDB" id="A3VBR2"/>
<dbReference type="InterPro" id="IPR006683">
    <property type="entry name" value="Thioestr_dom"/>
</dbReference>
<keyword evidence="3" id="KW-1185">Reference proteome</keyword>
<dbReference type="RefSeq" id="WP_008333786.1">
    <property type="nucleotide sequence ID" value="NZ_CH902578.1"/>
</dbReference>
<comment type="caution">
    <text evidence="2">The sequence shown here is derived from an EMBL/GenBank/DDBJ whole genome shotgun (WGS) entry which is preliminary data.</text>
</comment>
<gene>
    <name evidence="2" type="ORF">RB2654_17036</name>
</gene>
<dbReference type="CDD" id="cd00586">
    <property type="entry name" value="4HBT"/>
    <property type="match status" value="1"/>
</dbReference>
<evidence type="ECO:0000259" key="1">
    <source>
        <dbReference type="Pfam" id="PF03061"/>
    </source>
</evidence>
<dbReference type="Pfam" id="PF03061">
    <property type="entry name" value="4HBT"/>
    <property type="match status" value="1"/>
</dbReference>
<name>A3VBR2_9RHOB</name>
<dbReference type="GO" id="GO:0016790">
    <property type="term" value="F:thiolester hydrolase activity"/>
    <property type="evidence" value="ECO:0007669"/>
    <property type="project" value="UniProtKB-ARBA"/>
</dbReference>
<dbReference type="SUPFAM" id="SSF54637">
    <property type="entry name" value="Thioesterase/thiol ester dehydrase-isomerase"/>
    <property type="match status" value="1"/>
</dbReference>
<protein>
    <submittedName>
        <fullName evidence="2">4-hydroxybenzoyl-CoA thioesterase</fullName>
    </submittedName>
</protein>
<dbReference type="eggNOG" id="COG0824">
    <property type="taxonomic scope" value="Bacteria"/>
</dbReference>
<dbReference type="Proteomes" id="UP000002931">
    <property type="component" value="Unassembled WGS sequence"/>
</dbReference>
<evidence type="ECO:0000313" key="3">
    <source>
        <dbReference type="Proteomes" id="UP000002931"/>
    </source>
</evidence>
<dbReference type="Gene3D" id="3.10.129.10">
    <property type="entry name" value="Hotdog Thioesterase"/>
    <property type="match status" value="1"/>
</dbReference>
<organism evidence="2 3">
    <name type="scientific">Maritimibacter alkaliphilus HTCC2654</name>
    <dbReference type="NCBI Taxonomy" id="314271"/>
    <lineage>
        <taxon>Bacteria</taxon>
        <taxon>Pseudomonadati</taxon>
        <taxon>Pseudomonadota</taxon>
        <taxon>Alphaproteobacteria</taxon>
        <taxon>Rhodobacterales</taxon>
        <taxon>Roseobacteraceae</taxon>
        <taxon>Maritimibacter</taxon>
    </lineage>
</organism>
<dbReference type="InterPro" id="IPR029069">
    <property type="entry name" value="HotDog_dom_sf"/>
</dbReference>
<dbReference type="HOGENOM" id="CLU_101141_5_2_5"/>
<dbReference type="EMBL" id="AAMT01000002">
    <property type="protein sequence ID" value="EAQ14395.1"/>
    <property type="molecule type" value="Genomic_DNA"/>
</dbReference>